<evidence type="ECO:0000259" key="3">
    <source>
        <dbReference type="Pfam" id="PF00296"/>
    </source>
</evidence>
<dbReference type="GO" id="GO:0005829">
    <property type="term" value="C:cytosol"/>
    <property type="evidence" value="ECO:0007669"/>
    <property type="project" value="TreeGrafter"/>
</dbReference>
<protein>
    <submittedName>
        <fullName evidence="4">Luciferase-like monooxygenase</fullName>
    </submittedName>
</protein>
<dbReference type="PANTHER" id="PTHR30137:SF8">
    <property type="entry name" value="BLR5498 PROTEIN"/>
    <property type="match status" value="1"/>
</dbReference>
<dbReference type="InterPro" id="IPR050766">
    <property type="entry name" value="Bact_Lucif_Oxidored"/>
</dbReference>
<keyword evidence="2" id="KW-0503">Monooxygenase</keyword>
<evidence type="ECO:0000256" key="2">
    <source>
        <dbReference type="ARBA" id="ARBA00023033"/>
    </source>
</evidence>
<dbReference type="InterPro" id="IPR036661">
    <property type="entry name" value="Luciferase-like_sf"/>
</dbReference>
<dbReference type="Proteomes" id="UP000018877">
    <property type="component" value="Unassembled WGS sequence"/>
</dbReference>
<dbReference type="EMBL" id="ALAN01000072">
    <property type="protein sequence ID" value="ETI68299.1"/>
    <property type="molecule type" value="Genomic_DNA"/>
</dbReference>
<dbReference type="InterPro" id="IPR011251">
    <property type="entry name" value="Luciferase-like_dom"/>
</dbReference>
<comment type="caution">
    <text evidence="4">The sequence shown here is derived from an EMBL/GenBank/DDBJ whole genome shotgun (WGS) entry which is preliminary data.</text>
</comment>
<evidence type="ECO:0000313" key="5">
    <source>
        <dbReference type="Proteomes" id="UP000018877"/>
    </source>
</evidence>
<keyword evidence="1" id="KW-0560">Oxidoreductase</keyword>
<accession>A0AB94IMQ6</accession>
<dbReference type="Gene3D" id="3.20.20.30">
    <property type="entry name" value="Luciferase-like domain"/>
    <property type="match status" value="1"/>
</dbReference>
<evidence type="ECO:0000256" key="1">
    <source>
        <dbReference type="ARBA" id="ARBA00023002"/>
    </source>
</evidence>
<dbReference type="RefSeq" id="WP_024028824.1">
    <property type="nucleotide sequence ID" value="NZ_ALAN01000072.1"/>
</dbReference>
<feature type="domain" description="Luciferase-like" evidence="3">
    <location>
        <begin position="1"/>
        <end position="310"/>
    </location>
</feature>
<gene>
    <name evidence="4" type="ORF">BAVI_13204</name>
</gene>
<dbReference type="GO" id="GO:0016705">
    <property type="term" value="F:oxidoreductase activity, acting on paired donors, with incorporation or reduction of molecular oxygen"/>
    <property type="evidence" value="ECO:0007669"/>
    <property type="project" value="InterPro"/>
</dbReference>
<keyword evidence="5" id="KW-1185">Reference proteome</keyword>
<sequence>MKFGLYSEMQLPSGKTEKQVYDEVIEQIIHADKAGFDVYSLIDHHHFSKFSISASPLAVYSAVASRTNNIRFRTALHILPAQNPLRLAGEIAAADLITNGRIEAGVGRGHAWVYPNQGIIPIEEAKPRFEEALAILEQALRGEKVSYFGKYYTVDNVEVVPHPLQKKIPFTTGGTSEHTYRQAGEKGWGIFVPPLLPLATLLDKFDIYRRACWENGHEPKIIWLRSIYMSDGDEKQIRQEAEEHFYNFLLGNAAPTVGLPDVERMKNAGFHFYTKGILQGLPRMSYEELLEKNVVWAGTPEAICEKIDKIKQEVEGLVEIDFLTNYGGMDHWKVLKQQELLSKRVMPNFKNTKESQLNRV</sequence>
<name>A0AB94IMQ6_9BACI</name>
<dbReference type="Pfam" id="PF00296">
    <property type="entry name" value="Bac_luciferase"/>
    <property type="match status" value="1"/>
</dbReference>
<dbReference type="GO" id="GO:0004497">
    <property type="term" value="F:monooxygenase activity"/>
    <property type="evidence" value="ECO:0007669"/>
    <property type="project" value="UniProtKB-KW"/>
</dbReference>
<organism evidence="4 5">
    <name type="scientific">Neobacillus vireti LMG 21834</name>
    <dbReference type="NCBI Taxonomy" id="1131730"/>
    <lineage>
        <taxon>Bacteria</taxon>
        <taxon>Bacillati</taxon>
        <taxon>Bacillota</taxon>
        <taxon>Bacilli</taxon>
        <taxon>Bacillales</taxon>
        <taxon>Bacillaceae</taxon>
        <taxon>Neobacillus</taxon>
    </lineage>
</organism>
<dbReference type="SUPFAM" id="SSF51679">
    <property type="entry name" value="Bacterial luciferase-like"/>
    <property type="match status" value="1"/>
</dbReference>
<proteinExistence type="predicted"/>
<evidence type="ECO:0000313" key="4">
    <source>
        <dbReference type="EMBL" id="ETI68299.1"/>
    </source>
</evidence>
<dbReference type="PANTHER" id="PTHR30137">
    <property type="entry name" value="LUCIFERASE-LIKE MONOOXYGENASE"/>
    <property type="match status" value="1"/>
</dbReference>
<dbReference type="AlphaFoldDB" id="A0AB94IMQ6"/>
<reference evidence="4 5" key="1">
    <citation type="journal article" date="2014" name="Environ. Microbiol.">
        <title>The nitrate-ammonifying and nosZ-carrying bacterium Bacillus vireti is a potent source and sink for nitric and nitrous oxide under high nitrate conditions.</title>
        <authorList>
            <person name="Mania D."/>
            <person name="Heylen K."/>
            <person name="van Spanning R.J."/>
            <person name="Frostegard A."/>
        </authorList>
    </citation>
    <scope>NUCLEOTIDE SEQUENCE [LARGE SCALE GENOMIC DNA]</scope>
    <source>
        <strain evidence="4 5">LMG 21834</strain>
    </source>
</reference>